<comment type="caution">
    <text evidence="5">The sequence shown here is derived from an EMBL/GenBank/DDBJ whole genome shotgun (WGS) entry which is preliminary data.</text>
</comment>
<dbReference type="PANTHER" id="PTHR12236:SF95">
    <property type="entry name" value="CUTICULAR PROTEIN 76BD, ISOFORM C-RELATED"/>
    <property type="match status" value="1"/>
</dbReference>
<evidence type="ECO:0000313" key="5">
    <source>
        <dbReference type="EMBL" id="KAG6456203.1"/>
    </source>
</evidence>
<name>A0A921ZEI9_MANSE</name>
<dbReference type="InterPro" id="IPR000618">
    <property type="entry name" value="Insect_cuticle"/>
</dbReference>
<evidence type="ECO:0000256" key="3">
    <source>
        <dbReference type="PROSITE-ProRule" id="PRU00497"/>
    </source>
</evidence>
<dbReference type="Pfam" id="PF00379">
    <property type="entry name" value="Chitin_bind_4"/>
    <property type="match status" value="1"/>
</dbReference>
<reference evidence="5" key="1">
    <citation type="journal article" date="2016" name="Insect Biochem. Mol. Biol.">
        <title>Multifaceted biological insights from a draft genome sequence of the tobacco hornworm moth, Manduca sexta.</title>
        <authorList>
            <person name="Kanost M.R."/>
            <person name="Arrese E.L."/>
            <person name="Cao X."/>
            <person name="Chen Y.R."/>
            <person name="Chellapilla S."/>
            <person name="Goldsmith M.R."/>
            <person name="Grosse-Wilde E."/>
            <person name="Heckel D.G."/>
            <person name="Herndon N."/>
            <person name="Jiang H."/>
            <person name="Papanicolaou A."/>
            <person name="Qu J."/>
            <person name="Soulages J.L."/>
            <person name="Vogel H."/>
            <person name="Walters J."/>
            <person name="Waterhouse R.M."/>
            <person name="Ahn S.J."/>
            <person name="Almeida F.C."/>
            <person name="An C."/>
            <person name="Aqrawi P."/>
            <person name="Bretschneider A."/>
            <person name="Bryant W.B."/>
            <person name="Bucks S."/>
            <person name="Chao H."/>
            <person name="Chevignon G."/>
            <person name="Christen J.M."/>
            <person name="Clarke D.F."/>
            <person name="Dittmer N.T."/>
            <person name="Ferguson L.C.F."/>
            <person name="Garavelou S."/>
            <person name="Gordon K.H.J."/>
            <person name="Gunaratna R.T."/>
            <person name="Han Y."/>
            <person name="Hauser F."/>
            <person name="He Y."/>
            <person name="Heidel-Fischer H."/>
            <person name="Hirsh A."/>
            <person name="Hu Y."/>
            <person name="Jiang H."/>
            <person name="Kalra D."/>
            <person name="Klinner C."/>
            <person name="Konig C."/>
            <person name="Kovar C."/>
            <person name="Kroll A.R."/>
            <person name="Kuwar S.S."/>
            <person name="Lee S.L."/>
            <person name="Lehman R."/>
            <person name="Li K."/>
            <person name="Li Z."/>
            <person name="Liang H."/>
            <person name="Lovelace S."/>
            <person name="Lu Z."/>
            <person name="Mansfield J.H."/>
            <person name="McCulloch K.J."/>
            <person name="Mathew T."/>
            <person name="Morton B."/>
            <person name="Muzny D.M."/>
            <person name="Neunemann D."/>
            <person name="Ongeri F."/>
            <person name="Pauchet Y."/>
            <person name="Pu L.L."/>
            <person name="Pyrousis I."/>
            <person name="Rao X.J."/>
            <person name="Redding A."/>
            <person name="Roesel C."/>
            <person name="Sanchez-Gracia A."/>
            <person name="Schaack S."/>
            <person name="Shukla A."/>
            <person name="Tetreau G."/>
            <person name="Wang Y."/>
            <person name="Xiong G.H."/>
            <person name="Traut W."/>
            <person name="Walsh T.K."/>
            <person name="Worley K.C."/>
            <person name="Wu D."/>
            <person name="Wu W."/>
            <person name="Wu Y.Q."/>
            <person name="Zhang X."/>
            <person name="Zou Z."/>
            <person name="Zucker H."/>
            <person name="Briscoe A.D."/>
            <person name="Burmester T."/>
            <person name="Clem R.J."/>
            <person name="Feyereisen R."/>
            <person name="Grimmelikhuijzen C.J.P."/>
            <person name="Hamodrakas S.J."/>
            <person name="Hansson B.S."/>
            <person name="Huguet E."/>
            <person name="Jermiin L.S."/>
            <person name="Lan Q."/>
            <person name="Lehman H.K."/>
            <person name="Lorenzen M."/>
            <person name="Merzendorfer H."/>
            <person name="Michalopoulos I."/>
            <person name="Morton D.B."/>
            <person name="Muthukrishnan S."/>
            <person name="Oakeshott J.G."/>
            <person name="Palmer W."/>
            <person name="Park Y."/>
            <person name="Passarelli A.L."/>
            <person name="Rozas J."/>
            <person name="Schwartz L.M."/>
            <person name="Smith W."/>
            <person name="Southgate A."/>
            <person name="Vilcinskas A."/>
            <person name="Vogt R."/>
            <person name="Wang P."/>
            <person name="Werren J."/>
            <person name="Yu X.Q."/>
            <person name="Zhou J.J."/>
            <person name="Brown S.J."/>
            <person name="Scherer S.E."/>
            <person name="Richards S."/>
            <person name="Blissard G.W."/>
        </authorList>
    </citation>
    <scope>NUCLEOTIDE SEQUENCE</scope>
</reference>
<evidence type="ECO:0000313" key="6">
    <source>
        <dbReference type="Proteomes" id="UP000791440"/>
    </source>
</evidence>
<accession>A0A921ZEI9</accession>
<dbReference type="InterPro" id="IPR051217">
    <property type="entry name" value="Insect_Cuticle_Struc_Prot"/>
</dbReference>
<evidence type="ECO:0000256" key="4">
    <source>
        <dbReference type="SAM" id="SignalP"/>
    </source>
</evidence>
<dbReference type="GO" id="GO:0005615">
    <property type="term" value="C:extracellular space"/>
    <property type="evidence" value="ECO:0007669"/>
    <property type="project" value="TreeGrafter"/>
</dbReference>
<feature type="signal peptide" evidence="4">
    <location>
        <begin position="1"/>
        <end position="19"/>
    </location>
</feature>
<dbReference type="GO" id="GO:0031012">
    <property type="term" value="C:extracellular matrix"/>
    <property type="evidence" value="ECO:0007669"/>
    <property type="project" value="TreeGrafter"/>
</dbReference>
<dbReference type="PROSITE" id="PS51155">
    <property type="entry name" value="CHIT_BIND_RR_2"/>
    <property type="match status" value="1"/>
</dbReference>
<evidence type="ECO:0000256" key="2">
    <source>
        <dbReference type="ARBA" id="ARBA00022729"/>
    </source>
</evidence>
<dbReference type="GO" id="GO:0042302">
    <property type="term" value="F:structural constituent of cuticle"/>
    <property type="evidence" value="ECO:0007669"/>
    <property type="project" value="UniProtKB-UniRule"/>
</dbReference>
<keyword evidence="6" id="KW-1185">Reference proteome</keyword>
<organism evidence="5 6">
    <name type="scientific">Manduca sexta</name>
    <name type="common">Tobacco hawkmoth</name>
    <name type="synonym">Tobacco hornworm</name>
    <dbReference type="NCBI Taxonomy" id="7130"/>
    <lineage>
        <taxon>Eukaryota</taxon>
        <taxon>Metazoa</taxon>
        <taxon>Ecdysozoa</taxon>
        <taxon>Arthropoda</taxon>
        <taxon>Hexapoda</taxon>
        <taxon>Insecta</taxon>
        <taxon>Pterygota</taxon>
        <taxon>Neoptera</taxon>
        <taxon>Endopterygota</taxon>
        <taxon>Lepidoptera</taxon>
        <taxon>Glossata</taxon>
        <taxon>Ditrysia</taxon>
        <taxon>Bombycoidea</taxon>
        <taxon>Sphingidae</taxon>
        <taxon>Sphinginae</taxon>
        <taxon>Sphingini</taxon>
        <taxon>Manduca</taxon>
    </lineage>
</organism>
<dbReference type="EMBL" id="JH668506">
    <property type="protein sequence ID" value="KAG6456203.1"/>
    <property type="molecule type" value="Genomic_DNA"/>
</dbReference>
<proteinExistence type="predicted"/>
<keyword evidence="2 4" id="KW-0732">Signal</keyword>
<keyword evidence="1 3" id="KW-0193">Cuticle</keyword>
<dbReference type="PANTHER" id="PTHR12236">
    <property type="entry name" value="STRUCTURAL CONTITUENT OF CUTICLE"/>
    <property type="match status" value="1"/>
</dbReference>
<dbReference type="AlphaFoldDB" id="A0A921ZEI9"/>
<protein>
    <recommendedName>
        <fullName evidence="7">Cuticle protein</fullName>
    </recommendedName>
</protein>
<gene>
    <name evidence="5" type="ORF">O3G_MSEX009597</name>
</gene>
<feature type="chain" id="PRO_5036721829" description="Cuticle protein" evidence="4">
    <location>
        <begin position="20"/>
        <end position="291"/>
    </location>
</feature>
<evidence type="ECO:0008006" key="7">
    <source>
        <dbReference type="Google" id="ProtNLM"/>
    </source>
</evidence>
<sequence>MNSYVAIWCLLALTASTKADGSWGGLVYAPGHASVDYYAYPRYAFEYSVKDPHTGDNKAQWEKRDGDTVRGAYSLVEPGGSIRVVEYWADDKSGFNAVVKRLGPKVHPVAVPAAPIYKAPIPMLSPAPIAPIVPISVGSVAKLGGLANAPLIGGPLYGGALSTASVYKGPAVSIPTPILPAPIIKAPLPIAPAPILPAPILPAPIIKADIGHYPGPMLSGHNSGHILPAPLPVLKGPIGYPLAPIAPWGDGLIKGHMAGPAYLDDLGYGLLSKGSALPAWGPLSYGLGLKH</sequence>
<dbReference type="PRINTS" id="PR00947">
    <property type="entry name" value="CUTICLE"/>
</dbReference>
<dbReference type="Proteomes" id="UP000791440">
    <property type="component" value="Unassembled WGS sequence"/>
</dbReference>
<reference evidence="5" key="2">
    <citation type="submission" date="2020-12" db="EMBL/GenBank/DDBJ databases">
        <authorList>
            <person name="Kanost M."/>
        </authorList>
    </citation>
    <scope>NUCLEOTIDE SEQUENCE</scope>
</reference>
<evidence type="ECO:0000256" key="1">
    <source>
        <dbReference type="ARBA" id="ARBA00022460"/>
    </source>
</evidence>